<keyword evidence="2" id="KW-1185">Reference proteome</keyword>
<protein>
    <submittedName>
        <fullName evidence="1">Uncharacterized protein</fullName>
    </submittedName>
</protein>
<gene>
    <name evidence="1" type="ORF">MPNT_190007</name>
</gene>
<accession>A0A8J2FNU4</accession>
<proteinExistence type="predicted"/>
<dbReference type="EMBL" id="CAJNOB010000011">
    <property type="protein sequence ID" value="CAF0695333.1"/>
    <property type="molecule type" value="Genomic_DNA"/>
</dbReference>
<reference evidence="1" key="1">
    <citation type="submission" date="2021-02" db="EMBL/GenBank/DDBJ databases">
        <authorList>
            <person name="Cremers G."/>
            <person name="Picone N."/>
        </authorList>
    </citation>
    <scope>NUCLEOTIDE SEQUENCE</scope>
    <source>
        <strain evidence="1">PQ17</strain>
    </source>
</reference>
<dbReference type="Proteomes" id="UP000663859">
    <property type="component" value="Unassembled WGS sequence"/>
</dbReference>
<evidence type="ECO:0000313" key="2">
    <source>
        <dbReference type="Proteomes" id="UP000663859"/>
    </source>
</evidence>
<dbReference type="AlphaFoldDB" id="A0A8J2FNU4"/>
<evidence type="ECO:0000313" key="1">
    <source>
        <dbReference type="EMBL" id="CAF0695333.1"/>
    </source>
</evidence>
<comment type="caution">
    <text evidence="1">The sequence shown here is derived from an EMBL/GenBank/DDBJ whole genome shotgun (WGS) entry which is preliminary data.</text>
</comment>
<organism evidence="1 2">
    <name type="scientific">Candidatus Methylacidithermus pantelleriae</name>
    <dbReference type="NCBI Taxonomy" id="2744239"/>
    <lineage>
        <taxon>Bacteria</taxon>
        <taxon>Pseudomonadati</taxon>
        <taxon>Verrucomicrobiota</taxon>
        <taxon>Methylacidiphilae</taxon>
        <taxon>Methylacidiphilales</taxon>
        <taxon>Methylacidiphilaceae</taxon>
        <taxon>Candidatus Methylacidithermus</taxon>
    </lineage>
</organism>
<sequence length="56" mass="6611">MPSAMTLHPRADLLEGLNDPKRLAYEQTPRTQADRLLSIRFWIKTEYPRVERDAIE</sequence>
<name>A0A8J2FNU4_9BACT</name>